<comment type="caution">
    <text evidence="3">The sequence shown here is derived from an EMBL/GenBank/DDBJ whole genome shotgun (WGS) entry which is preliminary data.</text>
</comment>
<evidence type="ECO:0000259" key="2">
    <source>
        <dbReference type="Pfam" id="PF03417"/>
    </source>
</evidence>
<dbReference type="SUPFAM" id="SSF56235">
    <property type="entry name" value="N-terminal nucleophile aminohydrolases (Ntn hydrolases)"/>
    <property type="match status" value="1"/>
</dbReference>
<dbReference type="InterPro" id="IPR005079">
    <property type="entry name" value="Peptidase_C45_hydrolase"/>
</dbReference>
<evidence type="ECO:0000313" key="3">
    <source>
        <dbReference type="EMBL" id="EDP11018.1"/>
    </source>
</evidence>
<dbReference type="Gene3D" id="3.60.60.10">
    <property type="entry name" value="Penicillin V Acylase, Chain A"/>
    <property type="match status" value="1"/>
</dbReference>
<dbReference type="PANTHER" id="PTHR35527:SF2">
    <property type="entry name" value="HYDROLASE"/>
    <property type="match status" value="1"/>
</dbReference>
<keyword evidence="1" id="KW-1133">Transmembrane helix</keyword>
<gene>
    <name evidence="3" type="ORF">EUBDOL_01346</name>
</gene>
<keyword evidence="1" id="KW-0812">Transmembrane</keyword>
<protein>
    <submittedName>
        <fullName evidence="3">Acyl-coenzyme A:6-aminopenicillanic acid acyl-transferase</fullName>
    </submittedName>
</protein>
<organism evidence="3 4">
    <name type="scientific">Amedibacillus dolichus DSM 3991</name>
    <dbReference type="NCBI Taxonomy" id="428127"/>
    <lineage>
        <taxon>Bacteria</taxon>
        <taxon>Bacillati</taxon>
        <taxon>Bacillota</taxon>
        <taxon>Erysipelotrichia</taxon>
        <taxon>Erysipelotrichales</taxon>
        <taxon>Erysipelotrichaceae</taxon>
        <taxon>Amedibacillus</taxon>
    </lineage>
</organism>
<dbReference type="HOGENOM" id="CLU_057333_0_0_9"/>
<dbReference type="Proteomes" id="UP000004090">
    <property type="component" value="Unassembled WGS sequence"/>
</dbReference>
<evidence type="ECO:0000256" key="1">
    <source>
        <dbReference type="SAM" id="Phobius"/>
    </source>
</evidence>
<reference evidence="3 4" key="1">
    <citation type="submission" date="2007-09" db="EMBL/GenBank/DDBJ databases">
        <title>Draft genome sequence of Eubacterium dolichum (DSM 3991).</title>
        <authorList>
            <person name="Sudarsanam P."/>
            <person name="Ley R."/>
            <person name="Guruge J."/>
            <person name="Turnbaugh P.J."/>
            <person name="Mahowald M."/>
            <person name="Liep D."/>
            <person name="Gordon J."/>
        </authorList>
    </citation>
    <scope>NUCLEOTIDE SEQUENCE [LARGE SCALE GENOMIC DNA]</scope>
    <source>
        <strain evidence="3 4">DSM 3991</strain>
    </source>
</reference>
<dbReference type="Pfam" id="PF03417">
    <property type="entry name" value="AAT"/>
    <property type="match status" value="1"/>
</dbReference>
<dbReference type="PANTHER" id="PTHR35527">
    <property type="entry name" value="CHOLOYLGLYCINE HYDROLASE"/>
    <property type="match status" value="1"/>
</dbReference>
<dbReference type="EMBL" id="ABAW02000020">
    <property type="protein sequence ID" value="EDP11018.1"/>
    <property type="molecule type" value="Genomic_DNA"/>
</dbReference>
<reference evidence="3 4" key="2">
    <citation type="submission" date="2007-09" db="EMBL/GenBank/DDBJ databases">
        <authorList>
            <person name="Fulton L."/>
            <person name="Clifton S."/>
            <person name="Fulton B."/>
            <person name="Xu J."/>
            <person name="Minx P."/>
            <person name="Pepin K.H."/>
            <person name="Johnson M."/>
            <person name="Thiruvilangam P."/>
            <person name="Bhonagiri V."/>
            <person name="Nash W.E."/>
            <person name="Mardis E.R."/>
            <person name="Wilson R.K."/>
        </authorList>
    </citation>
    <scope>NUCLEOTIDE SEQUENCE [LARGE SCALE GENOMIC DNA]</scope>
    <source>
        <strain evidence="3 4">DSM 3991</strain>
    </source>
</reference>
<dbReference type="InterPro" id="IPR052193">
    <property type="entry name" value="Peptidase_C59"/>
</dbReference>
<dbReference type="InterPro" id="IPR047794">
    <property type="entry name" value="C45_proenzyme-like"/>
</dbReference>
<dbReference type="NCBIfam" id="NF040521">
    <property type="entry name" value="C45_proenzyme"/>
    <property type="match status" value="1"/>
</dbReference>
<evidence type="ECO:0000313" key="4">
    <source>
        <dbReference type="Proteomes" id="UP000004090"/>
    </source>
</evidence>
<dbReference type="GO" id="GO:0016740">
    <property type="term" value="F:transferase activity"/>
    <property type="evidence" value="ECO:0007669"/>
    <property type="project" value="UniProtKB-KW"/>
</dbReference>
<feature type="transmembrane region" description="Helical" evidence="1">
    <location>
        <begin position="12"/>
        <end position="35"/>
    </location>
</feature>
<dbReference type="InterPro" id="IPR029055">
    <property type="entry name" value="Ntn_hydrolases_N"/>
</dbReference>
<name>A8RCC5_9FIRM</name>
<dbReference type="STRING" id="428127.EUBDOL_01346"/>
<dbReference type="AlphaFoldDB" id="A8RCC5"/>
<feature type="domain" description="Peptidase C45 hydrolase" evidence="2">
    <location>
        <begin position="111"/>
        <end position="350"/>
    </location>
</feature>
<sequence>MEDTMSKKAKKIIKIVVISIVTLAITICFGGYMMFHNEIKTLHSIEKLDDYPFYMMEYYGDYGLDEFLEQGGASSDSELVSFVVKRLMKGLPIEINIPSLGCSTFTAVTPENEYLFGRNFDLSYSPAMMVRTKPEKGYESVSMVNLGFIGYGKDKLPDNFFNSITTLAGPYAPLDGMNEKGLSVGVLLIPTEETNQTTNKVDITTTTAIRMILDTCATVEEAVDLLSQYDMHSSANSCYHFQIADANGTSVVVEYINNEMKLVEPKQAYQAATNFLLTPGDYDFGHGQDRYNTLMTTLDKKQGVLSEKEAMNLLKAVSQQPHKTKDGSISATQWSVVYNNTKRTATVSMGMDYQHTYEIKLFE</sequence>
<dbReference type="CDD" id="cd01935">
    <property type="entry name" value="Ntn_CGH_like"/>
    <property type="match status" value="1"/>
</dbReference>
<keyword evidence="3" id="KW-0808">Transferase</keyword>
<accession>A8RCC5</accession>
<proteinExistence type="predicted"/>
<dbReference type="eggNOG" id="COG3049">
    <property type="taxonomic scope" value="Bacteria"/>
</dbReference>
<keyword evidence="1" id="KW-0472">Membrane</keyword>